<dbReference type="Gene3D" id="3.30.365.10">
    <property type="entry name" value="Aldehyde oxidase/xanthine dehydrogenase, molybdopterin binding domain"/>
    <property type="match status" value="4"/>
</dbReference>
<feature type="domain" description="Aldehyde oxidase/xanthine dehydrogenase a/b hammerhead" evidence="4">
    <location>
        <begin position="23"/>
        <end position="135"/>
    </location>
</feature>
<dbReference type="GO" id="GO:0016491">
    <property type="term" value="F:oxidoreductase activity"/>
    <property type="evidence" value="ECO:0007669"/>
    <property type="project" value="UniProtKB-KW"/>
</dbReference>
<evidence type="ECO:0000256" key="1">
    <source>
        <dbReference type="ARBA" id="ARBA00022505"/>
    </source>
</evidence>
<dbReference type="InterPro" id="IPR000674">
    <property type="entry name" value="Ald_Oxase/Xan_DH_a/b"/>
</dbReference>
<dbReference type="Pfam" id="PF02738">
    <property type="entry name" value="MoCoBD_1"/>
    <property type="match status" value="1"/>
</dbReference>
<protein>
    <submittedName>
        <fullName evidence="5">Aldehyde oxidase</fullName>
    </submittedName>
</protein>
<sequence length="772" mass="83928">MNTEALRIVKSSVNKIDGVRLVTGTAKYTDDFDMPDLLHAKILTSPHAHARIIAIDTERAKALDGVRAIITADDVTAIRHTKAGQSYPEPSPYDHVIFDRKVRFIGDRVALVVADSLKIAEYACTLIEVEYEILPSVFDTKRAMQCGAPRIHDEDDARGIYDASRNIASFSAIDLGNVEQGFREADVIVERTYSTQRTKHCALETHGSMGYLDENDRLVIISSTQVPFHTRRQLAYILDMPMTKIRVIKPRMGGGFGNKQGMFVEDLVAVAVLQTRRPVKIIFDRSEEFVCGYNRHPQTIRIKTGAKKDGTLIAQEMHVIGNTGAYGDHAPTIQECTGRKVLPLYSIPNIRFDVHAVYTNLPVSGAFRGYGAIQGFFATECQIDEIAAKLGMDPLEIRQKNRIRKDETDRIAAAFGDKEARVMYSCGLGECIERGAEAIGWWKKRGKSGTGVVKRGIGMACAMQASGIAGVDWGSATIKLNDDGTFGLFVGATDLGTGSDTVLTQIAAEALGVEVKDIYIIASDTDLTPFDVGAYASSTTYVSGGAVEKTAKLVKTDILNVAAEMLNESVEQLTYHPAGTLTASCCITNSQGEQRSLQEIAIYAMNQGTQQISETASNLSHTSPPPFTAQFAEVEVDIETGQVRVLEYVAAVDCGVAINPDLASGQVEGAVTQGIGYSLFEEMVFDEEGRLYNPNFADYKLPNAFDMPKLHTILVETYEASGPYGAKSVAEVPINGPAPAIANAIYDATGVRVTDLPFTAEKVLMALKKAKQ</sequence>
<dbReference type="PANTHER" id="PTHR11908">
    <property type="entry name" value="XANTHINE DEHYDROGENASE"/>
    <property type="match status" value="1"/>
</dbReference>
<dbReference type="InterPro" id="IPR036856">
    <property type="entry name" value="Ald_Oxase/Xan_DH_a/b_sf"/>
</dbReference>
<reference evidence="5 6" key="1">
    <citation type="submission" date="2017-10" db="EMBL/GenBank/DDBJ databases">
        <title>Novel microbial diversity and functional potential in the marine mammal oral microbiome.</title>
        <authorList>
            <person name="Dudek N.K."/>
            <person name="Sun C.L."/>
            <person name="Burstein D."/>
            <person name="Kantor R.S."/>
            <person name="Aliaga Goltsman D.S."/>
            <person name="Bik E.M."/>
            <person name="Thomas B.C."/>
            <person name="Banfield J.F."/>
            <person name="Relman D.A."/>
        </authorList>
    </citation>
    <scope>NUCLEOTIDE SEQUENCE [LARGE SCALE GENOMIC DNA]</scope>
    <source>
        <strain evidence="5">DOLJORAL78_47_16</strain>
    </source>
</reference>
<dbReference type="AlphaFoldDB" id="A0A2G6KCV6"/>
<dbReference type="InterPro" id="IPR046867">
    <property type="entry name" value="AldOxase/xan_DH_MoCoBD2"/>
</dbReference>
<dbReference type="InterPro" id="IPR016208">
    <property type="entry name" value="Ald_Oxase/xanthine_DH-like"/>
</dbReference>
<dbReference type="Gene3D" id="3.90.1170.50">
    <property type="entry name" value="Aldehyde oxidase/xanthine dehydrogenase, a/b hammerhead"/>
    <property type="match status" value="1"/>
</dbReference>
<evidence type="ECO:0000256" key="3">
    <source>
        <dbReference type="ARBA" id="ARBA00053029"/>
    </source>
</evidence>
<evidence type="ECO:0000256" key="2">
    <source>
        <dbReference type="ARBA" id="ARBA00023002"/>
    </source>
</evidence>
<dbReference type="SUPFAM" id="SSF54665">
    <property type="entry name" value="CO dehydrogenase molybdoprotein N-domain-like"/>
    <property type="match status" value="1"/>
</dbReference>
<dbReference type="PANTHER" id="PTHR11908:SF132">
    <property type="entry name" value="ALDEHYDE OXIDASE 1-RELATED"/>
    <property type="match status" value="1"/>
</dbReference>
<comment type="caution">
    <text evidence="5">The sequence shown here is derived from an EMBL/GenBank/DDBJ whole genome shotgun (WGS) entry which is preliminary data.</text>
</comment>
<name>A0A2G6KCV6_9BACT</name>
<dbReference type="SUPFAM" id="SSF56003">
    <property type="entry name" value="Molybdenum cofactor-binding domain"/>
    <property type="match status" value="1"/>
</dbReference>
<keyword evidence="1" id="KW-0500">Molybdenum</keyword>
<dbReference type="Proteomes" id="UP000230821">
    <property type="component" value="Unassembled WGS sequence"/>
</dbReference>
<dbReference type="GO" id="GO:0005506">
    <property type="term" value="F:iron ion binding"/>
    <property type="evidence" value="ECO:0007669"/>
    <property type="project" value="InterPro"/>
</dbReference>
<dbReference type="FunFam" id="3.30.365.10:FF:000001">
    <property type="entry name" value="Xanthine dehydrogenase oxidase"/>
    <property type="match status" value="1"/>
</dbReference>
<proteinExistence type="predicted"/>
<gene>
    <name evidence="5" type="ORF">CSA56_11350</name>
</gene>
<dbReference type="EMBL" id="PDSK01000097">
    <property type="protein sequence ID" value="PIE33514.1"/>
    <property type="molecule type" value="Genomic_DNA"/>
</dbReference>
<evidence type="ECO:0000313" key="6">
    <source>
        <dbReference type="Proteomes" id="UP000230821"/>
    </source>
</evidence>
<organism evidence="5 6">
    <name type="scientific">candidate division KSB3 bacterium</name>
    <dbReference type="NCBI Taxonomy" id="2044937"/>
    <lineage>
        <taxon>Bacteria</taxon>
        <taxon>candidate division KSB3</taxon>
    </lineage>
</organism>
<comment type="cofactor">
    <cofactor evidence="3">
        <name>Mo-molybdopterin cytosine dinucleotide</name>
        <dbReference type="ChEBI" id="CHEBI:71308"/>
    </cofactor>
</comment>
<dbReference type="InterPro" id="IPR008274">
    <property type="entry name" value="AldOxase/xan_DH_MoCoBD1"/>
</dbReference>
<accession>A0A2G6KCV6</accession>
<evidence type="ECO:0000313" key="5">
    <source>
        <dbReference type="EMBL" id="PIE33514.1"/>
    </source>
</evidence>
<keyword evidence="2" id="KW-0560">Oxidoreductase</keyword>
<dbReference type="SMART" id="SM01008">
    <property type="entry name" value="Ald_Xan_dh_C"/>
    <property type="match status" value="1"/>
</dbReference>
<dbReference type="Pfam" id="PF20256">
    <property type="entry name" value="MoCoBD_2"/>
    <property type="match status" value="1"/>
</dbReference>
<dbReference type="InterPro" id="IPR037165">
    <property type="entry name" value="AldOxase/xan_DH_Mopterin-bd_sf"/>
</dbReference>
<evidence type="ECO:0000259" key="4">
    <source>
        <dbReference type="SMART" id="SM01008"/>
    </source>
</evidence>
<dbReference type="Pfam" id="PF01315">
    <property type="entry name" value="Ald_Xan_dh_C"/>
    <property type="match status" value="1"/>
</dbReference>